<evidence type="ECO:0000256" key="8">
    <source>
        <dbReference type="SAM" id="Phobius"/>
    </source>
</evidence>
<dbReference type="Proteomes" id="UP001501183">
    <property type="component" value="Unassembled WGS sequence"/>
</dbReference>
<evidence type="ECO:0000313" key="11">
    <source>
        <dbReference type="Proteomes" id="UP001501183"/>
    </source>
</evidence>
<feature type="transmembrane region" description="Helical" evidence="8">
    <location>
        <begin position="289"/>
        <end position="310"/>
    </location>
</feature>
<sequence length="318" mass="32964">MTNPGWGGGPGDGTPLQPRCVRHPDRPTGLSCTRCGRPACPDCLRPASVGQHCVDCIAADNRNTAAVRTVAGAPVRAGLPTPIVTYVLMGINVLVFLVTAVQAKSLLDNGRGLINPFTGAAVFDSQLFGRWVLSPIDVANGDWMRLLGSGFLHFGLLHLAVNMFALYILGRDTELVLGRSRYVAVYLISLLGGSAAVMALSGDGFTAGASGAIFGIMGAQAVILLKLRRSPAPIVAVIAINVVISLTLPGISFWGHFGGLAAGAAATAALLYAPQWFGAGQDRVKAVRIGWIGLGVVAVGTLGVVGLRVAQLRSEYGL</sequence>
<protein>
    <submittedName>
        <fullName evidence="10">Rhomboid family intramembrane serine protease</fullName>
    </submittedName>
</protein>
<keyword evidence="5 8" id="KW-1133">Transmembrane helix</keyword>
<keyword evidence="11" id="KW-1185">Reference proteome</keyword>
<reference evidence="11" key="1">
    <citation type="journal article" date="2019" name="Int. J. Syst. Evol. Microbiol.">
        <title>The Global Catalogue of Microorganisms (GCM) 10K type strain sequencing project: providing services to taxonomists for standard genome sequencing and annotation.</title>
        <authorList>
            <consortium name="The Broad Institute Genomics Platform"/>
            <consortium name="The Broad Institute Genome Sequencing Center for Infectious Disease"/>
            <person name="Wu L."/>
            <person name="Ma J."/>
        </authorList>
    </citation>
    <scope>NUCLEOTIDE SEQUENCE [LARGE SCALE GENOMIC DNA]</scope>
    <source>
        <strain evidence="11">JCM 32206</strain>
    </source>
</reference>
<gene>
    <name evidence="10" type="ORF">GCM10023094_38920</name>
</gene>
<dbReference type="GO" id="GO:0006508">
    <property type="term" value="P:proteolysis"/>
    <property type="evidence" value="ECO:0007669"/>
    <property type="project" value="UniProtKB-KW"/>
</dbReference>
<dbReference type="PANTHER" id="PTHR43731:SF14">
    <property type="entry name" value="PRESENILIN-ASSOCIATED RHOMBOID-LIKE PROTEIN, MITOCHONDRIAL"/>
    <property type="match status" value="1"/>
</dbReference>
<feature type="transmembrane region" description="Helical" evidence="8">
    <location>
        <begin position="182"/>
        <end position="201"/>
    </location>
</feature>
<dbReference type="SUPFAM" id="SSF57845">
    <property type="entry name" value="B-box zinc-binding domain"/>
    <property type="match status" value="1"/>
</dbReference>
<comment type="similarity">
    <text evidence="2">Belongs to the peptidase S54 family.</text>
</comment>
<feature type="transmembrane region" description="Helical" evidence="8">
    <location>
        <begin position="257"/>
        <end position="277"/>
    </location>
</feature>
<dbReference type="SUPFAM" id="SSF144091">
    <property type="entry name" value="Rhomboid-like"/>
    <property type="match status" value="1"/>
</dbReference>
<evidence type="ECO:0000256" key="7">
    <source>
        <dbReference type="SAM" id="MobiDB-lite"/>
    </source>
</evidence>
<name>A0ABP8PDC5_9NOCA</name>
<organism evidence="10 11">
    <name type="scientific">Rhodococcus olei</name>
    <dbReference type="NCBI Taxonomy" id="2161675"/>
    <lineage>
        <taxon>Bacteria</taxon>
        <taxon>Bacillati</taxon>
        <taxon>Actinomycetota</taxon>
        <taxon>Actinomycetes</taxon>
        <taxon>Mycobacteriales</taxon>
        <taxon>Nocardiaceae</taxon>
        <taxon>Rhodococcus</taxon>
    </lineage>
</organism>
<evidence type="ECO:0000313" key="10">
    <source>
        <dbReference type="EMBL" id="GAA4484861.1"/>
    </source>
</evidence>
<feature type="domain" description="Peptidase S54 rhomboid" evidence="9">
    <location>
        <begin position="141"/>
        <end position="271"/>
    </location>
</feature>
<feature type="transmembrane region" description="Helical" evidence="8">
    <location>
        <begin position="232"/>
        <end position="251"/>
    </location>
</feature>
<feature type="transmembrane region" description="Helical" evidence="8">
    <location>
        <begin position="151"/>
        <end position="170"/>
    </location>
</feature>
<dbReference type="Pfam" id="PF01694">
    <property type="entry name" value="Rhomboid"/>
    <property type="match status" value="1"/>
</dbReference>
<dbReference type="InterPro" id="IPR022764">
    <property type="entry name" value="Peptidase_S54_rhomboid_dom"/>
</dbReference>
<evidence type="ECO:0000256" key="5">
    <source>
        <dbReference type="ARBA" id="ARBA00022989"/>
    </source>
</evidence>
<evidence type="ECO:0000259" key="9">
    <source>
        <dbReference type="Pfam" id="PF01694"/>
    </source>
</evidence>
<evidence type="ECO:0000256" key="1">
    <source>
        <dbReference type="ARBA" id="ARBA00004141"/>
    </source>
</evidence>
<keyword evidence="4" id="KW-0378">Hydrolase</keyword>
<dbReference type="InterPro" id="IPR050925">
    <property type="entry name" value="Rhomboid_protease_S54"/>
</dbReference>
<dbReference type="GO" id="GO:0008233">
    <property type="term" value="F:peptidase activity"/>
    <property type="evidence" value="ECO:0007669"/>
    <property type="project" value="UniProtKB-KW"/>
</dbReference>
<feature type="transmembrane region" description="Helical" evidence="8">
    <location>
        <begin position="113"/>
        <end position="131"/>
    </location>
</feature>
<keyword evidence="6 8" id="KW-0472">Membrane</keyword>
<keyword evidence="10" id="KW-0645">Protease</keyword>
<proteinExistence type="inferred from homology"/>
<dbReference type="InterPro" id="IPR035952">
    <property type="entry name" value="Rhomboid-like_sf"/>
</dbReference>
<dbReference type="Gene3D" id="1.20.1540.10">
    <property type="entry name" value="Rhomboid-like"/>
    <property type="match status" value="1"/>
</dbReference>
<comment type="subcellular location">
    <subcellularLocation>
        <location evidence="1">Membrane</location>
        <topology evidence="1">Multi-pass membrane protein</topology>
    </subcellularLocation>
</comment>
<feature type="compositionally biased region" description="Gly residues" evidence="7">
    <location>
        <begin position="1"/>
        <end position="12"/>
    </location>
</feature>
<comment type="caution">
    <text evidence="10">The sequence shown here is derived from an EMBL/GenBank/DDBJ whole genome shotgun (WGS) entry which is preliminary data.</text>
</comment>
<keyword evidence="3 8" id="KW-0812">Transmembrane</keyword>
<evidence type="ECO:0000256" key="6">
    <source>
        <dbReference type="ARBA" id="ARBA00023136"/>
    </source>
</evidence>
<dbReference type="EMBL" id="BAABFB010000059">
    <property type="protein sequence ID" value="GAA4484861.1"/>
    <property type="molecule type" value="Genomic_DNA"/>
</dbReference>
<dbReference type="PANTHER" id="PTHR43731">
    <property type="entry name" value="RHOMBOID PROTEASE"/>
    <property type="match status" value="1"/>
</dbReference>
<accession>A0ABP8PDC5</accession>
<feature type="region of interest" description="Disordered" evidence="7">
    <location>
        <begin position="1"/>
        <end position="22"/>
    </location>
</feature>
<dbReference type="RefSeq" id="WP_345348798.1">
    <property type="nucleotide sequence ID" value="NZ_BAABFB010000059.1"/>
</dbReference>
<feature type="transmembrane region" description="Helical" evidence="8">
    <location>
        <begin position="83"/>
        <end position="101"/>
    </location>
</feature>
<evidence type="ECO:0000256" key="4">
    <source>
        <dbReference type="ARBA" id="ARBA00022801"/>
    </source>
</evidence>
<feature type="transmembrane region" description="Helical" evidence="8">
    <location>
        <begin position="207"/>
        <end position="225"/>
    </location>
</feature>
<evidence type="ECO:0000256" key="3">
    <source>
        <dbReference type="ARBA" id="ARBA00022692"/>
    </source>
</evidence>
<evidence type="ECO:0000256" key="2">
    <source>
        <dbReference type="ARBA" id="ARBA00009045"/>
    </source>
</evidence>